<evidence type="ECO:0000313" key="3">
    <source>
        <dbReference type="Proteomes" id="UP000249169"/>
    </source>
</evidence>
<protein>
    <submittedName>
        <fullName evidence="2">Uncharacterized protein</fullName>
    </submittedName>
</protein>
<sequence>MEMVQGEGISVGGKKLVGARPSTHLRSEKPGVQKSITLGPLRLPAWSASVYVSIAVLLVLLSAGFAVAAIQEALPFLGLLAFNALAGSGLSAYLARRVAGSSPTTPAPSPIEIERRTRLLQHLNSVAEPQTVEELQQSLGWTEEALIPTLEFLVTAQRLDEDLDLESGHWAYALPAPQVVLDTEVSSEVPAKALPITERAEAIRTRQ</sequence>
<dbReference type="AlphaFoldDB" id="A0A328CES8"/>
<feature type="transmembrane region" description="Helical" evidence="1">
    <location>
        <begin position="76"/>
        <end position="95"/>
    </location>
</feature>
<evidence type="ECO:0000256" key="1">
    <source>
        <dbReference type="SAM" id="Phobius"/>
    </source>
</evidence>
<organism evidence="2 3">
    <name type="scientific">Lujinxingia litoralis</name>
    <dbReference type="NCBI Taxonomy" id="2211119"/>
    <lineage>
        <taxon>Bacteria</taxon>
        <taxon>Deltaproteobacteria</taxon>
        <taxon>Bradymonadales</taxon>
        <taxon>Lujinxingiaceae</taxon>
        <taxon>Lujinxingia</taxon>
    </lineage>
</organism>
<accession>A0A328CES8</accession>
<name>A0A328CES8_9DELT</name>
<reference evidence="2 3" key="1">
    <citation type="submission" date="2018-05" db="EMBL/GenBank/DDBJ databases">
        <title>Lujinxingia marina gen. nov. sp. nov., a new facultative anaerobic member of the class Deltaproteobacteria, and proposal of Lujinxingaceae fam. nov.</title>
        <authorList>
            <person name="Li C.-M."/>
        </authorList>
    </citation>
    <scope>NUCLEOTIDE SEQUENCE [LARGE SCALE GENOMIC DNA]</scope>
    <source>
        <strain evidence="2 3">B210</strain>
    </source>
</reference>
<dbReference type="EMBL" id="QHKO01000001">
    <property type="protein sequence ID" value="RAL25503.1"/>
    <property type="molecule type" value="Genomic_DNA"/>
</dbReference>
<keyword evidence="1" id="KW-0812">Transmembrane</keyword>
<evidence type="ECO:0000313" key="2">
    <source>
        <dbReference type="EMBL" id="RAL25503.1"/>
    </source>
</evidence>
<dbReference type="Proteomes" id="UP000249169">
    <property type="component" value="Unassembled WGS sequence"/>
</dbReference>
<keyword evidence="1" id="KW-0472">Membrane</keyword>
<gene>
    <name evidence="2" type="ORF">DL240_04650</name>
</gene>
<proteinExistence type="predicted"/>
<keyword evidence="1" id="KW-1133">Transmembrane helix</keyword>
<feature type="transmembrane region" description="Helical" evidence="1">
    <location>
        <begin position="50"/>
        <end position="70"/>
    </location>
</feature>
<keyword evidence="3" id="KW-1185">Reference proteome</keyword>
<comment type="caution">
    <text evidence="2">The sequence shown here is derived from an EMBL/GenBank/DDBJ whole genome shotgun (WGS) entry which is preliminary data.</text>
</comment>